<dbReference type="RefSeq" id="WP_376735211.1">
    <property type="nucleotide sequence ID" value="NZ_JAYMRP010000033.1"/>
</dbReference>
<keyword evidence="3" id="KW-0378">Hydrolase</keyword>
<dbReference type="Pfam" id="PF00574">
    <property type="entry name" value="CLP_protease"/>
    <property type="match status" value="1"/>
</dbReference>
<keyword evidence="4" id="KW-1185">Reference proteome</keyword>
<accession>A0ABV5EIL7</accession>
<dbReference type="Proteomes" id="UP001585080">
    <property type="component" value="Unassembled WGS sequence"/>
</dbReference>
<dbReference type="PRINTS" id="PR00127">
    <property type="entry name" value="CLPPROTEASEP"/>
</dbReference>
<name>A0ABV5EIL7_9ACTN</name>
<organism evidence="3 4">
    <name type="scientific">Streptomyces broussonetiae</name>
    <dbReference type="NCBI Taxonomy" id="2686304"/>
    <lineage>
        <taxon>Bacteria</taxon>
        <taxon>Bacillati</taxon>
        <taxon>Actinomycetota</taxon>
        <taxon>Actinomycetes</taxon>
        <taxon>Kitasatosporales</taxon>
        <taxon>Streptomycetaceae</taxon>
        <taxon>Streptomyces</taxon>
    </lineage>
</organism>
<dbReference type="PANTHER" id="PTHR10381">
    <property type="entry name" value="ATP-DEPENDENT CLP PROTEASE PROTEOLYTIC SUBUNIT"/>
    <property type="match status" value="1"/>
</dbReference>
<gene>
    <name evidence="3" type="ORF">VSS16_28805</name>
</gene>
<dbReference type="GO" id="GO:0006508">
    <property type="term" value="P:proteolysis"/>
    <property type="evidence" value="ECO:0007669"/>
    <property type="project" value="UniProtKB-KW"/>
</dbReference>
<comment type="caution">
    <text evidence="3">The sequence shown here is derived from an EMBL/GenBank/DDBJ whole genome shotgun (WGS) entry which is preliminary data.</text>
</comment>
<dbReference type="InterPro" id="IPR001907">
    <property type="entry name" value="ClpP"/>
</dbReference>
<reference evidence="3 4" key="1">
    <citation type="submission" date="2024-01" db="EMBL/GenBank/DDBJ databases">
        <title>Genome mining of biosynthetic gene clusters to explore secondary metabolites of Streptomyces sp.</title>
        <authorList>
            <person name="Baig A."/>
            <person name="Ajitkumar Shintre N."/>
            <person name="Kumar H."/>
            <person name="Anbarasu A."/>
            <person name="Ramaiah S."/>
        </authorList>
    </citation>
    <scope>NUCLEOTIDE SEQUENCE [LARGE SCALE GENOMIC DNA]</scope>
    <source>
        <strain evidence="3 4">A57</strain>
    </source>
</reference>
<dbReference type="Gene3D" id="3.90.226.10">
    <property type="entry name" value="2-enoyl-CoA Hydratase, Chain A, domain 1"/>
    <property type="match status" value="1"/>
</dbReference>
<dbReference type="InterPro" id="IPR029045">
    <property type="entry name" value="ClpP/crotonase-like_dom_sf"/>
</dbReference>
<sequence length="195" mass="20456">MIRPTAHHDPYAKLLEGRIVLLGTRLGDDAAGEVVARLLRLEHASPDEDIALYVNSPGGSPSAMSAVYDTMRHVSCEVATYCIGQAGPEAAPLLAAGAPGKRFALPGARVVLRQPALSEPIGGRVSDLAVQAAELARVRAQVEELLARHTGRTPEQVAGDIERETALDAPGAVAYGLVDRVLPHRPDTPPASGAR</sequence>
<evidence type="ECO:0000313" key="3">
    <source>
        <dbReference type="EMBL" id="MFB8776691.1"/>
    </source>
</evidence>
<dbReference type="SUPFAM" id="SSF52096">
    <property type="entry name" value="ClpP/crotonase"/>
    <property type="match status" value="1"/>
</dbReference>
<dbReference type="EMBL" id="JAYMRP010000033">
    <property type="protein sequence ID" value="MFB8776691.1"/>
    <property type="molecule type" value="Genomic_DNA"/>
</dbReference>
<protein>
    <recommendedName>
        <fullName evidence="2">ATP-dependent Clp protease proteolytic subunit</fullName>
    </recommendedName>
</protein>
<dbReference type="PANTHER" id="PTHR10381:SF26">
    <property type="entry name" value="ATP-DEPENDENT CLP PROTEASE PROTEOLYTIC SUBUNIT-LIKE-RELATED"/>
    <property type="match status" value="1"/>
</dbReference>
<evidence type="ECO:0000256" key="2">
    <source>
        <dbReference type="RuleBase" id="RU003567"/>
    </source>
</evidence>
<keyword evidence="3" id="KW-0645">Protease</keyword>
<proteinExistence type="inferred from homology"/>
<dbReference type="InterPro" id="IPR023562">
    <property type="entry name" value="ClpP/TepA"/>
</dbReference>
<comment type="similarity">
    <text evidence="1 2">Belongs to the peptidase S14 family.</text>
</comment>
<evidence type="ECO:0000256" key="1">
    <source>
        <dbReference type="ARBA" id="ARBA00007039"/>
    </source>
</evidence>
<dbReference type="CDD" id="cd07017">
    <property type="entry name" value="S14_ClpP_2"/>
    <property type="match status" value="1"/>
</dbReference>
<dbReference type="GO" id="GO:0008233">
    <property type="term" value="F:peptidase activity"/>
    <property type="evidence" value="ECO:0007669"/>
    <property type="project" value="UniProtKB-KW"/>
</dbReference>
<evidence type="ECO:0000313" key="4">
    <source>
        <dbReference type="Proteomes" id="UP001585080"/>
    </source>
</evidence>